<organism evidence="1">
    <name type="scientific">mine drainage metagenome</name>
    <dbReference type="NCBI Taxonomy" id="410659"/>
    <lineage>
        <taxon>unclassified sequences</taxon>
        <taxon>metagenomes</taxon>
        <taxon>ecological metagenomes</taxon>
    </lineage>
</organism>
<proteinExistence type="predicted"/>
<evidence type="ECO:0000313" key="1">
    <source>
        <dbReference type="EMBL" id="OIQ93958.1"/>
    </source>
</evidence>
<accession>A0A1J5RCY7</accession>
<gene>
    <name evidence="1" type="ORF">GALL_240530</name>
</gene>
<dbReference type="AlphaFoldDB" id="A0A1J5RCY7"/>
<protein>
    <submittedName>
        <fullName evidence="1">Uncharacterized protein</fullName>
    </submittedName>
</protein>
<comment type="caution">
    <text evidence="1">The sequence shown here is derived from an EMBL/GenBank/DDBJ whole genome shotgun (WGS) entry which is preliminary data.</text>
</comment>
<dbReference type="PROSITE" id="PS51257">
    <property type="entry name" value="PROKAR_LIPOPROTEIN"/>
    <property type="match status" value="1"/>
</dbReference>
<sequence length="49" mass="4976">MITIARNILAALSALALVVSLCACQQAQDSGHDIGRSIKKAGQLGHSGS</sequence>
<dbReference type="EMBL" id="MLJW01000196">
    <property type="protein sequence ID" value="OIQ93958.1"/>
    <property type="molecule type" value="Genomic_DNA"/>
</dbReference>
<reference evidence="1" key="1">
    <citation type="submission" date="2016-10" db="EMBL/GenBank/DDBJ databases">
        <title>Sequence of Gallionella enrichment culture.</title>
        <authorList>
            <person name="Poehlein A."/>
            <person name="Muehling M."/>
            <person name="Daniel R."/>
        </authorList>
    </citation>
    <scope>NUCLEOTIDE SEQUENCE</scope>
</reference>
<name>A0A1J5RCY7_9ZZZZ</name>